<proteinExistence type="predicted"/>
<reference evidence="1" key="2">
    <citation type="submission" date="2025-03" db="EMBL/GenBank/DDBJ databases">
        <authorList>
            <consortium name="ELIXIR-Norway"/>
            <consortium name="Elixir Norway"/>
        </authorList>
    </citation>
    <scope>NUCLEOTIDE SEQUENCE</scope>
</reference>
<evidence type="ECO:0000313" key="2">
    <source>
        <dbReference type="Proteomes" id="UP001162501"/>
    </source>
</evidence>
<organism evidence="1 2">
    <name type="scientific">Rangifer tarandus platyrhynchus</name>
    <name type="common">Svalbard reindeer</name>
    <dbReference type="NCBI Taxonomy" id="3082113"/>
    <lineage>
        <taxon>Eukaryota</taxon>
        <taxon>Metazoa</taxon>
        <taxon>Chordata</taxon>
        <taxon>Craniata</taxon>
        <taxon>Vertebrata</taxon>
        <taxon>Euteleostomi</taxon>
        <taxon>Mammalia</taxon>
        <taxon>Eutheria</taxon>
        <taxon>Laurasiatheria</taxon>
        <taxon>Artiodactyla</taxon>
        <taxon>Ruminantia</taxon>
        <taxon>Pecora</taxon>
        <taxon>Cervidae</taxon>
        <taxon>Odocoileinae</taxon>
        <taxon>Rangifer</taxon>
    </lineage>
</organism>
<dbReference type="Proteomes" id="UP001162501">
    <property type="component" value="Chromosome 11"/>
</dbReference>
<evidence type="ECO:0000313" key="1">
    <source>
        <dbReference type="EMBL" id="CAM9492509.1"/>
    </source>
</evidence>
<protein>
    <submittedName>
        <fullName evidence="1">Uncharacterized protein</fullName>
    </submittedName>
</protein>
<dbReference type="EMBL" id="OX596095">
    <property type="protein sequence ID" value="CAM9492509.1"/>
    <property type="molecule type" value="Genomic_DNA"/>
</dbReference>
<name>A0AC59Y919_RANTA</name>
<accession>A0AC59Y919</accession>
<sequence>MRTANTEKPIKTECRQRCRATGILRNDGGKWLSHSRTFGQFLIEFNQQVSCDAAIPLLGIHPIGRKAYVQMCSEQLYGCTRVHLHAKSLQLCPTLCNPMDCSPPGSSVHRILQARILG</sequence>
<reference evidence="1" key="1">
    <citation type="submission" date="2023-05" db="EMBL/GenBank/DDBJ databases">
        <authorList>
            <consortium name="ELIXIR-Norway"/>
        </authorList>
    </citation>
    <scope>NUCLEOTIDE SEQUENCE</scope>
</reference>
<gene>
    <name evidence="1" type="ORF">MRATA1EN22A_LOCUS3279</name>
</gene>